<dbReference type="Pfam" id="PF11142">
    <property type="entry name" value="DUF2917"/>
    <property type="match status" value="1"/>
</dbReference>
<name>A0A944D9W5_DENI1</name>
<gene>
    <name evidence="1" type="ORF">I8J34_08510</name>
</gene>
<comment type="caution">
    <text evidence="1">The sequence shown here is derived from an EMBL/GenBank/DDBJ whole genome shotgun (WGS) entry which is preliminary data.</text>
</comment>
<dbReference type="AlphaFoldDB" id="A0A944D9W5"/>
<reference evidence="2" key="1">
    <citation type="journal article" date="2022" name="ISME J.">
        <title>Genetic and phylogenetic analysis of dissimilatory iodate-reducing bacteria identifies potential niches across the world's oceans.</title>
        <authorList>
            <person name="Reyes-Umana V."/>
            <person name="Henning Z."/>
            <person name="Lee K."/>
            <person name="Barnum T.P."/>
            <person name="Coates J.D."/>
        </authorList>
    </citation>
    <scope>NUCLEOTIDE SEQUENCE [LARGE SCALE GENOMIC DNA]</scope>
    <source>
        <strain evidence="2">IR12</strain>
    </source>
</reference>
<protein>
    <submittedName>
        <fullName evidence="1">DUF2917 domain-containing protein</fullName>
    </submittedName>
</protein>
<organism evidence="1 2">
    <name type="scientific">Denitromonas iodatirespirans</name>
    <dbReference type="NCBI Taxonomy" id="2795389"/>
    <lineage>
        <taxon>Bacteria</taxon>
        <taxon>Pseudomonadati</taxon>
        <taxon>Pseudomonadota</taxon>
        <taxon>Betaproteobacteria</taxon>
        <taxon>Rhodocyclales</taxon>
        <taxon>Zoogloeaceae</taxon>
        <taxon>Denitromonas</taxon>
    </lineage>
</organism>
<keyword evidence="2" id="KW-1185">Reference proteome</keyword>
<dbReference type="InterPro" id="IPR021317">
    <property type="entry name" value="DUF2917"/>
</dbReference>
<evidence type="ECO:0000313" key="1">
    <source>
        <dbReference type="EMBL" id="MBT0961216.1"/>
    </source>
</evidence>
<dbReference type="EMBL" id="JAEKFT010000007">
    <property type="protein sequence ID" value="MBT0961216.1"/>
    <property type="molecule type" value="Genomic_DNA"/>
</dbReference>
<accession>A0A944D9W5</accession>
<dbReference type="RefSeq" id="WP_214360972.1">
    <property type="nucleotide sequence ID" value="NZ_JAEKFT010000007.1"/>
</dbReference>
<dbReference type="Proteomes" id="UP000694660">
    <property type="component" value="Unassembled WGS sequence"/>
</dbReference>
<evidence type="ECO:0000313" key="2">
    <source>
        <dbReference type="Proteomes" id="UP000694660"/>
    </source>
</evidence>
<proteinExistence type="predicted"/>
<sequence length="112" mass="11874">MKATLTQTPQDLAAGSLRSITDFQGGSVRCLRGRLWITAEGHAQDVWLTAGGTLALPDPGKVVIQADIDSTVSLVAPPSHLPLTVLLQQLRQRLQRHTPATAAIGPNGKVMC</sequence>